<dbReference type="PANTHER" id="PTHR23048:SF0">
    <property type="entry name" value="CALMODULIN LIKE 3"/>
    <property type="match status" value="1"/>
</dbReference>
<reference evidence="8" key="1">
    <citation type="journal article" date="2013" name="Science">
        <title>Comparative analysis of bat genomes provides insight into the evolution of flight and immunity.</title>
        <authorList>
            <person name="Zhang G."/>
            <person name="Cowled C."/>
            <person name="Shi Z."/>
            <person name="Huang Z."/>
            <person name="Bishop-Lilly K.A."/>
            <person name="Fang X."/>
            <person name="Wynne J.W."/>
            <person name="Xiong Z."/>
            <person name="Baker M.L."/>
            <person name="Zhao W."/>
            <person name="Tachedjian M."/>
            <person name="Zhu Y."/>
            <person name="Zhou P."/>
            <person name="Jiang X."/>
            <person name="Ng J."/>
            <person name="Yang L."/>
            <person name="Wu L."/>
            <person name="Xiao J."/>
            <person name="Feng Y."/>
            <person name="Chen Y."/>
            <person name="Sun X."/>
            <person name="Zhang Y."/>
            <person name="Marsh G.A."/>
            <person name="Crameri G."/>
            <person name="Broder C.C."/>
            <person name="Frey K.G."/>
            <person name="Wang L.F."/>
            <person name="Wang J."/>
        </authorList>
    </citation>
    <scope>NUCLEOTIDE SEQUENCE [LARGE SCALE GENOMIC DNA]</scope>
</reference>
<evidence type="ECO:0000256" key="5">
    <source>
        <dbReference type="ARBA" id="ARBA00022837"/>
    </source>
</evidence>
<dbReference type="InterPro" id="IPR018247">
    <property type="entry name" value="EF_Hand_1_Ca_BS"/>
</dbReference>
<evidence type="ECO:0000313" key="7">
    <source>
        <dbReference type="EMBL" id="ELK11536.1"/>
    </source>
</evidence>
<evidence type="ECO:0000256" key="1">
    <source>
        <dbReference type="ARBA" id="ARBA00004647"/>
    </source>
</evidence>
<dbReference type="GO" id="GO:0000922">
    <property type="term" value="C:spindle pole"/>
    <property type="evidence" value="ECO:0007669"/>
    <property type="project" value="UniProtKB-SubCell"/>
</dbReference>
<dbReference type="CDD" id="cd00051">
    <property type="entry name" value="EFh"/>
    <property type="match status" value="1"/>
</dbReference>
<dbReference type="InParanoid" id="L5KL92"/>
<comment type="similarity">
    <text evidence="2">Belongs to the calmodulin family.</text>
</comment>
<dbReference type="AlphaFoldDB" id="L5KL92"/>
<dbReference type="FunFam" id="1.10.238.10:FF:000527">
    <property type="entry name" value="Calmodulin-3"/>
    <property type="match status" value="1"/>
</dbReference>
<proteinExistence type="inferred from homology"/>
<name>L5KL92_PTEAL</name>
<dbReference type="Gene3D" id="1.10.238.10">
    <property type="entry name" value="EF-hand"/>
    <property type="match status" value="1"/>
</dbReference>
<dbReference type="PROSITE" id="PS50222">
    <property type="entry name" value="EF_HAND_2"/>
    <property type="match status" value="1"/>
</dbReference>
<evidence type="ECO:0000256" key="4">
    <source>
        <dbReference type="ARBA" id="ARBA00022737"/>
    </source>
</evidence>
<keyword evidence="4" id="KW-0677">Repeat</keyword>
<dbReference type="PANTHER" id="PTHR23048">
    <property type="entry name" value="MYOSIN LIGHT CHAIN 1, 3"/>
    <property type="match status" value="1"/>
</dbReference>
<dbReference type="SMART" id="SM00054">
    <property type="entry name" value="EFh"/>
    <property type="match status" value="1"/>
</dbReference>
<accession>L5KL92</accession>
<organism evidence="7 8">
    <name type="scientific">Pteropus alecto</name>
    <name type="common">Black flying fox</name>
    <dbReference type="NCBI Taxonomy" id="9402"/>
    <lineage>
        <taxon>Eukaryota</taxon>
        <taxon>Metazoa</taxon>
        <taxon>Chordata</taxon>
        <taxon>Craniata</taxon>
        <taxon>Vertebrata</taxon>
        <taxon>Euteleostomi</taxon>
        <taxon>Mammalia</taxon>
        <taxon>Eutheria</taxon>
        <taxon>Laurasiatheria</taxon>
        <taxon>Chiroptera</taxon>
        <taxon>Yinpterochiroptera</taxon>
        <taxon>Pteropodoidea</taxon>
        <taxon>Pteropodidae</taxon>
        <taxon>Pteropodinae</taxon>
        <taxon>Pteropus</taxon>
    </lineage>
</organism>
<dbReference type="InterPro" id="IPR011992">
    <property type="entry name" value="EF-hand-dom_pair"/>
</dbReference>
<sequence length="83" mass="9130">MLGVGVRPGRRQPLDPCALLPSASTVIDQLTKEQIAEYKEAFSLFDEDGDGTITTKELGIVMRSLGQNPIEAEFQEMMDEDDA</sequence>
<dbReference type="InterPro" id="IPR002048">
    <property type="entry name" value="EF_hand_dom"/>
</dbReference>
<dbReference type="GO" id="GO:0005509">
    <property type="term" value="F:calcium ion binding"/>
    <property type="evidence" value="ECO:0007669"/>
    <property type="project" value="InterPro"/>
</dbReference>
<evidence type="ECO:0000256" key="2">
    <source>
        <dbReference type="ARBA" id="ARBA00009763"/>
    </source>
</evidence>
<feature type="domain" description="EF-hand" evidence="6">
    <location>
        <begin position="33"/>
        <end position="68"/>
    </location>
</feature>
<dbReference type="Proteomes" id="UP000010552">
    <property type="component" value="Unassembled WGS sequence"/>
</dbReference>
<keyword evidence="5" id="KW-0106">Calcium</keyword>
<dbReference type="InterPro" id="IPR050230">
    <property type="entry name" value="CALM/Myosin/TropC-like"/>
</dbReference>
<dbReference type="EMBL" id="KB030673">
    <property type="protein sequence ID" value="ELK11536.1"/>
    <property type="molecule type" value="Genomic_DNA"/>
</dbReference>
<dbReference type="SUPFAM" id="SSF47473">
    <property type="entry name" value="EF-hand"/>
    <property type="match status" value="1"/>
</dbReference>
<evidence type="ECO:0000256" key="3">
    <source>
        <dbReference type="ARBA" id="ARBA00022723"/>
    </source>
</evidence>
<evidence type="ECO:0000313" key="8">
    <source>
        <dbReference type="Proteomes" id="UP000010552"/>
    </source>
</evidence>
<dbReference type="STRING" id="9402.L5KL92"/>
<dbReference type="PROSITE" id="PS00018">
    <property type="entry name" value="EF_HAND_1"/>
    <property type="match status" value="1"/>
</dbReference>
<protein>
    <submittedName>
        <fullName evidence="7">Calmodulin</fullName>
    </submittedName>
</protein>
<dbReference type="Pfam" id="PF13405">
    <property type="entry name" value="EF-hand_6"/>
    <property type="match status" value="1"/>
</dbReference>
<dbReference type="GO" id="GO:0016460">
    <property type="term" value="C:myosin II complex"/>
    <property type="evidence" value="ECO:0007669"/>
    <property type="project" value="TreeGrafter"/>
</dbReference>
<evidence type="ECO:0000259" key="6">
    <source>
        <dbReference type="PROSITE" id="PS50222"/>
    </source>
</evidence>
<keyword evidence="8" id="KW-1185">Reference proteome</keyword>
<comment type="subcellular location">
    <subcellularLocation>
        <location evidence="1">Cytoplasm</location>
        <location evidence="1">Cytoskeleton</location>
        <location evidence="1">Spindle pole</location>
    </subcellularLocation>
</comment>
<keyword evidence="3" id="KW-0479">Metal-binding</keyword>
<gene>
    <name evidence="7" type="ORF">PAL_GLEAN10025003</name>
</gene>